<dbReference type="RefSeq" id="WP_030040868.1">
    <property type="nucleotide sequence ID" value="NZ_KL575603.1"/>
</dbReference>
<gene>
    <name evidence="2" type="ORF">ADK37_19540</name>
</gene>
<evidence type="ECO:0000313" key="2">
    <source>
        <dbReference type="EMBL" id="KOG34281.1"/>
    </source>
</evidence>
<keyword evidence="1" id="KW-1133">Transmembrane helix</keyword>
<name>A0A0L8L887_9ACTN</name>
<keyword evidence="1" id="KW-0472">Membrane</keyword>
<keyword evidence="3" id="KW-1185">Reference proteome</keyword>
<feature type="transmembrane region" description="Helical" evidence="1">
    <location>
        <begin position="6"/>
        <end position="27"/>
    </location>
</feature>
<accession>A0A0L8L887</accession>
<dbReference type="OrthoDB" id="4215061at2"/>
<comment type="caution">
    <text evidence="2">The sequence shown here is derived from an EMBL/GenBank/DDBJ whole genome shotgun (WGS) entry which is preliminary data.</text>
</comment>
<evidence type="ECO:0000313" key="3">
    <source>
        <dbReference type="Proteomes" id="UP000037251"/>
    </source>
</evidence>
<dbReference type="AlphaFoldDB" id="A0A0L8L887"/>
<reference evidence="3" key="1">
    <citation type="submission" date="2015-07" db="EMBL/GenBank/DDBJ databases">
        <authorList>
            <person name="Ju K.-S."/>
            <person name="Doroghazi J.R."/>
            <person name="Metcalf W.W."/>
        </authorList>
    </citation>
    <scope>NUCLEOTIDE SEQUENCE [LARGE SCALE GENOMIC DNA]</scope>
    <source>
        <strain evidence="3">NRRL 2290</strain>
    </source>
</reference>
<protein>
    <submittedName>
        <fullName evidence="2">Uncharacterized protein</fullName>
    </submittedName>
</protein>
<sequence>MPLAVEIVLIAIGIVLLALALIGSGISRRLMTIPKMHRAPRVVLAILGVLLLAGGMWGLSIESEEQGPSLGDLKSHIPAEVKSALNCTESAESPKDAVKVDCSTVDSVPEQAWYIMFPDVNAMQEYFMKQVAPGSLQGDECSTIDDYTEGSHQTYSFDDQSVVIGDYACYRSENIAVAMYTDRRFNIVVGAQISNPQYFTDFQTWVATTSQPAGDADATPTPSHTSQ</sequence>
<proteinExistence type="predicted"/>
<dbReference type="Proteomes" id="UP000037251">
    <property type="component" value="Unassembled WGS sequence"/>
</dbReference>
<feature type="transmembrane region" description="Helical" evidence="1">
    <location>
        <begin position="39"/>
        <end position="59"/>
    </location>
</feature>
<evidence type="ECO:0000256" key="1">
    <source>
        <dbReference type="SAM" id="Phobius"/>
    </source>
</evidence>
<dbReference type="PATRIC" id="fig|67356.5.peg.4154"/>
<organism evidence="2 3">
    <name type="scientific">Streptomyces resistomycificus</name>
    <dbReference type="NCBI Taxonomy" id="67356"/>
    <lineage>
        <taxon>Bacteria</taxon>
        <taxon>Bacillati</taxon>
        <taxon>Actinomycetota</taxon>
        <taxon>Actinomycetes</taxon>
        <taxon>Kitasatosporales</taxon>
        <taxon>Streptomycetaceae</taxon>
        <taxon>Streptomyces</taxon>
        <taxon>Streptomyces aurantiacus group</taxon>
    </lineage>
</organism>
<dbReference type="STRING" id="67356.AQJ84_05035"/>
<keyword evidence="1" id="KW-0812">Transmembrane</keyword>
<dbReference type="EMBL" id="LGUS01000165">
    <property type="protein sequence ID" value="KOG34281.1"/>
    <property type="molecule type" value="Genomic_DNA"/>
</dbReference>